<reference evidence="3" key="1">
    <citation type="submission" date="2012-03" db="EMBL/GenBank/DDBJ databases">
        <title>Functional metagenomics reveals considerable lignocellulase gene clusters in the gut microbiome of a wood-feeding higher termite.</title>
        <authorList>
            <person name="Liu N."/>
        </authorList>
    </citation>
    <scope>NUCLEOTIDE SEQUENCE</scope>
</reference>
<proteinExistence type="predicted"/>
<dbReference type="InterPro" id="IPR041682">
    <property type="entry name" value="AAA_14"/>
</dbReference>
<dbReference type="EMBL" id="JQ844166">
    <property type="protein sequence ID" value="AGS51644.1"/>
    <property type="molecule type" value="Genomic_DNA"/>
</dbReference>
<evidence type="ECO:0000259" key="1">
    <source>
        <dbReference type="Pfam" id="PF13173"/>
    </source>
</evidence>
<dbReference type="PANTHER" id="PTHR33295">
    <property type="entry name" value="ATPASE"/>
    <property type="match status" value="1"/>
</dbReference>
<sequence>MDALKRKIYNDMLVWKENSAGKTALIVDGARRVGKSFLCEQFAKNEYKSYIIIDFGNVPKAILDLFENDSFDLDLFFAKLAAFYAKTLYYRESVVIFDEVQQFPRARQLIKYFVADGRYDFMETGSLIRLKKNVQDIIIPSEEEHIEMFPLDFEEFLWALGDEATVPLIKQSFDSKMALGQALHRKIMNDFRQYMLVGGMPQAVLEYVKTRDFKAVDAVKRRILKLYRDDVSKFAKGYEDKVFAVFDGIPGQLAKKEKRYQLSLLSKQARFRNYEDSFVWLAEAMIVNTCFNATDPNVALALSADYATQKCYMADTGLLITHAFMDRPYSENELYKAILFDKLNINEGMIMENVAAQMLRRNGHKLYFYSRSDTNNRENHMEIDFLITEKKKIAPIEVKSSGYTSHASLDKFKKKFSAKLATSYILYPKDVMVKDEIVHLPIYMAMFL</sequence>
<feature type="domain" description="DUF4143" evidence="2">
    <location>
        <begin position="229"/>
        <end position="401"/>
    </location>
</feature>
<dbReference type="SUPFAM" id="SSF52540">
    <property type="entry name" value="P-loop containing nucleoside triphosphate hydrolases"/>
    <property type="match status" value="1"/>
</dbReference>
<dbReference type="Pfam" id="PF13173">
    <property type="entry name" value="AAA_14"/>
    <property type="match status" value="1"/>
</dbReference>
<accession>A0A806KAQ9</accession>
<name>A0A806KAQ9_9BACT</name>
<dbReference type="InterPro" id="IPR027417">
    <property type="entry name" value="P-loop_NTPase"/>
</dbReference>
<evidence type="ECO:0000313" key="3">
    <source>
        <dbReference type="EMBL" id="AGS51644.1"/>
    </source>
</evidence>
<evidence type="ECO:0000259" key="2">
    <source>
        <dbReference type="Pfam" id="PF13635"/>
    </source>
</evidence>
<dbReference type="Pfam" id="PF13635">
    <property type="entry name" value="DUF4143"/>
    <property type="match status" value="1"/>
</dbReference>
<dbReference type="InterPro" id="IPR025420">
    <property type="entry name" value="DUF4143"/>
</dbReference>
<organism evidence="3">
    <name type="scientific">uncultured bacterium contig00017</name>
    <dbReference type="NCBI Taxonomy" id="1181508"/>
    <lineage>
        <taxon>Bacteria</taxon>
        <taxon>environmental samples</taxon>
    </lineage>
</organism>
<dbReference type="PANTHER" id="PTHR33295:SF7">
    <property type="entry name" value="ATPASE"/>
    <property type="match status" value="1"/>
</dbReference>
<protein>
    <submittedName>
        <fullName evidence="3">Putative ATPase (AAA+ superfamily)</fullName>
    </submittedName>
</protein>
<dbReference type="AlphaFoldDB" id="A0A806KAQ9"/>
<feature type="domain" description="AAA" evidence="1">
    <location>
        <begin position="23"/>
        <end position="157"/>
    </location>
</feature>